<evidence type="ECO:0000256" key="5">
    <source>
        <dbReference type="HAMAP-Rule" id="MF_01361"/>
    </source>
</evidence>
<dbReference type="Pfam" id="PF07043">
    <property type="entry name" value="DUF1328"/>
    <property type="match status" value="1"/>
</dbReference>
<reference evidence="6 7" key="1">
    <citation type="submission" date="2023-09" db="EMBL/GenBank/DDBJ databases">
        <authorList>
            <person name="Rey-Velasco X."/>
        </authorList>
    </citation>
    <scope>NUCLEOTIDE SEQUENCE [LARGE SCALE GENOMIC DNA]</scope>
    <source>
        <strain evidence="6 7">W335</strain>
    </source>
</reference>
<keyword evidence="1 5" id="KW-1003">Cell membrane</keyword>
<evidence type="ECO:0000256" key="3">
    <source>
        <dbReference type="ARBA" id="ARBA00022989"/>
    </source>
</evidence>
<feature type="transmembrane region" description="Helical" evidence="5">
    <location>
        <begin position="33"/>
        <end position="51"/>
    </location>
</feature>
<comment type="similarity">
    <text evidence="5">Belongs to the UPF0391 family.</text>
</comment>
<dbReference type="NCBIfam" id="NF010228">
    <property type="entry name" value="PRK13682.1-3"/>
    <property type="match status" value="1"/>
</dbReference>
<name>A0ABU3C2F8_9GAMM</name>
<keyword evidence="3 5" id="KW-1133">Transmembrane helix</keyword>
<evidence type="ECO:0000256" key="4">
    <source>
        <dbReference type="ARBA" id="ARBA00023136"/>
    </source>
</evidence>
<keyword evidence="4 5" id="KW-0472">Membrane</keyword>
<organism evidence="6 7">
    <name type="scientific">Spectribacter hydrogenoxidans</name>
    <dbReference type="NCBI Taxonomy" id="3075608"/>
    <lineage>
        <taxon>Bacteria</taxon>
        <taxon>Pseudomonadati</taxon>
        <taxon>Pseudomonadota</taxon>
        <taxon>Gammaproteobacteria</taxon>
        <taxon>Salinisphaerales</taxon>
        <taxon>Salinisphaeraceae</taxon>
        <taxon>Spectribacter</taxon>
    </lineage>
</organism>
<keyword evidence="7" id="KW-1185">Reference proteome</keyword>
<accession>A0ABU3C2F8</accession>
<dbReference type="Proteomes" id="UP001251857">
    <property type="component" value="Unassembled WGS sequence"/>
</dbReference>
<dbReference type="NCBIfam" id="NF010226">
    <property type="entry name" value="PRK13682.1-1"/>
    <property type="match status" value="1"/>
</dbReference>
<dbReference type="NCBIfam" id="NF010229">
    <property type="entry name" value="PRK13682.1-4"/>
    <property type="match status" value="1"/>
</dbReference>
<keyword evidence="2 5" id="KW-0812">Transmembrane</keyword>
<feature type="transmembrane region" description="Helical" evidence="5">
    <location>
        <begin position="6"/>
        <end position="26"/>
    </location>
</feature>
<dbReference type="HAMAP" id="MF_01361">
    <property type="entry name" value="UPF0391"/>
    <property type="match status" value="1"/>
</dbReference>
<evidence type="ECO:0000313" key="7">
    <source>
        <dbReference type="Proteomes" id="UP001251857"/>
    </source>
</evidence>
<comment type="caution">
    <text evidence="6">The sequence shown here is derived from an EMBL/GenBank/DDBJ whole genome shotgun (WGS) entry which is preliminary data.</text>
</comment>
<protein>
    <recommendedName>
        <fullName evidence="5">UPF0391 membrane protein RM532_12260</fullName>
    </recommendedName>
</protein>
<dbReference type="EMBL" id="JAVRIB010000013">
    <property type="protein sequence ID" value="MDT0635722.1"/>
    <property type="molecule type" value="Genomic_DNA"/>
</dbReference>
<evidence type="ECO:0000256" key="1">
    <source>
        <dbReference type="ARBA" id="ARBA00022475"/>
    </source>
</evidence>
<evidence type="ECO:0000256" key="2">
    <source>
        <dbReference type="ARBA" id="ARBA00022692"/>
    </source>
</evidence>
<proteinExistence type="inferred from homology"/>
<evidence type="ECO:0000313" key="6">
    <source>
        <dbReference type="EMBL" id="MDT0635722.1"/>
    </source>
</evidence>
<sequence>MLGWAITFFIVAIVAAVFGFGGIAAAATDIAKILFVVFLALFVVSVIFHLVRGRKPPL</sequence>
<dbReference type="InterPro" id="IPR009760">
    <property type="entry name" value="DUF1328"/>
</dbReference>
<gene>
    <name evidence="6" type="ORF">RM532_12260</name>
</gene>
<comment type="caution">
    <text evidence="5">Lacks conserved residue(s) required for the propagation of feature annotation.</text>
</comment>
<dbReference type="PIRSF" id="PIRSF036466">
    <property type="entry name" value="UCP036466"/>
    <property type="match status" value="1"/>
</dbReference>
<dbReference type="RefSeq" id="WP_311653623.1">
    <property type="nucleotide sequence ID" value="NZ_JAVRIB010000013.1"/>
</dbReference>